<dbReference type="EMBL" id="JAVDXZ010000001">
    <property type="protein sequence ID" value="MDR7328728.1"/>
    <property type="molecule type" value="Genomic_DNA"/>
</dbReference>
<dbReference type="SUPFAM" id="SSF54211">
    <property type="entry name" value="Ribosomal protein S5 domain 2-like"/>
    <property type="match status" value="1"/>
</dbReference>
<comment type="catalytic activity">
    <reaction evidence="1">
        <text>Hydrolysis of proteins in presence of ATP.</text>
        <dbReference type="EC" id="3.4.21.53"/>
    </reaction>
</comment>
<dbReference type="InterPro" id="IPR027065">
    <property type="entry name" value="Lon_Prtase"/>
</dbReference>
<feature type="active site" evidence="1">
    <location>
        <position position="259"/>
    </location>
</feature>
<dbReference type="Gene3D" id="2.30.42.10">
    <property type="match status" value="1"/>
</dbReference>
<dbReference type="Gene3D" id="3.30.230.10">
    <property type="match status" value="1"/>
</dbReference>
<name>A0ABU1ZXV2_9CORY</name>
<feature type="domain" description="Lon proteolytic" evidence="2">
    <location>
        <begin position="254"/>
        <end position="352"/>
    </location>
</feature>
<dbReference type="Pfam" id="PF05362">
    <property type="entry name" value="Lon_C"/>
    <property type="match status" value="1"/>
</dbReference>
<dbReference type="InterPro" id="IPR014721">
    <property type="entry name" value="Ribsml_uS5_D2-typ_fold_subgr"/>
</dbReference>
<protein>
    <recommendedName>
        <fullName evidence="1">endopeptidase La</fullName>
        <ecNumber evidence="1">3.4.21.53</ecNumber>
    </recommendedName>
</protein>
<sequence>MTPDSSHTPRPAAAGRLRTVALGAVPVVLLGLAVSTPTIPGTDISLAVPYAAEGPGPTFNTLGEVDGEQVIEITGARTDETEGNLDMTTVSVRTNMTMAQALGRWLFTEDTMVPIDHIFPADMDPEQIKQSNEAAFTESESAATIAAMNHLDRPTEVVVARVLDGTAATGVFAEEDTILAVDGVEVQRPTEVAERAQAKKPGEEITFTVERDGREQELDLTLGELEQNPGVGAVGILMTSQPGDGVEVDYNLQDVGGPSAGMMFSLAVIDKLSPGPLNGGKFVAGTGTITPDGAVGPIGGIVHKVDAAEAQGAELFLAPAENCAEAVSRDHGDMVVASVANLDEAIAAMDTFAAGGEVTTCQPR</sequence>
<proteinExistence type="inferred from homology"/>
<dbReference type="InterPro" id="IPR001478">
    <property type="entry name" value="PDZ"/>
</dbReference>
<reference evidence="3" key="1">
    <citation type="submission" date="2023-07" db="EMBL/GenBank/DDBJ databases">
        <title>Sequencing the genomes of 1000 actinobacteria strains.</title>
        <authorList>
            <person name="Klenk H.-P."/>
        </authorList>
    </citation>
    <scope>NUCLEOTIDE SEQUENCE</scope>
    <source>
        <strain evidence="3">DSM 107476</strain>
    </source>
</reference>
<keyword evidence="1" id="KW-0378">Hydrolase</keyword>
<dbReference type="PANTHER" id="PTHR10046">
    <property type="entry name" value="ATP DEPENDENT LON PROTEASE FAMILY MEMBER"/>
    <property type="match status" value="1"/>
</dbReference>
<dbReference type="EC" id="3.4.21.53" evidence="1"/>
<dbReference type="Proteomes" id="UP001180840">
    <property type="component" value="Unassembled WGS sequence"/>
</dbReference>
<organism evidence="3 4">
    <name type="scientific">Corynebacterium guangdongense</name>
    <dbReference type="NCBI Taxonomy" id="1783348"/>
    <lineage>
        <taxon>Bacteria</taxon>
        <taxon>Bacillati</taxon>
        <taxon>Actinomycetota</taxon>
        <taxon>Actinomycetes</taxon>
        <taxon>Mycobacteriales</taxon>
        <taxon>Corynebacteriaceae</taxon>
        <taxon>Corynebacterium</taxon>
    </lineage>
</organism>
<evidence type="ECO:0000313" key="4">
    <source>
        <dbReference type="Proteomes" id="UP001180840"/>
    </source>
</evidence>
<keyword evidence="4" id="KW-1185">Reference proteome</keyword>
<keyword evidence="1" id="KW-0720">Serine protease</keyword>
<dbReference type="Pfam" id="PF13180">
    <property type="entry name" value="PDZ_2"/>
    <property type="match status" value="1"/>
</dbReference>
<accession>A0ABU1ZXV2</accession>
<evidence type="ECO:0000313" key="3">
    <source>
        <dbReference type="EMBL" id="MDR7328728.1"/>
    </source>
</evidence>
<dbReference type="PROSITE" id="PS51786">
    <property type="entry name" value="LON_PROTEOLYTIC"/>
    <property type="match status" value="1"/>
</dbReference>
<comment type="caution">
    <text evidence="3">The sequence shown here is derived from an EMBL/GenBank/DDBJ whole genome shotgun (WGS) entry which is preliminary data.</text>
</comment>
<evidence type="ECO:0000256" key="1">
    <source>
        <dbReference type="PROSITE-ProRule" id="PRU01122"/>
    </source>
</evidence>
<dbReference type="SMART" id="SM00228">
    <property type="entry name" value="PDZ"/>
    <property type="match status" value="1"/>
</dbReference>
<evidence type="ECO:0000259" key="2">
    <source>
        <dbReference type="PROSITE" id="PS51786"/>
    </source>
</evidence>
<comment type="similarity">
    <text evidence="1">Belongs to the peptidase S16 family.</text>
</comment>
<dbReference type="RefSeq" id="WP_290197728.1">
    <property type="nucleotide sequence ID" value="NZ_CP047654.1"/>
</dbReference>
<dbReference type="InterPro" id="IPR008269">
    <property type="entry name" value="Lon_proteolytic"/>
</dbReference>
<gene>
    <name evidence="3" type="ORF">J2S39_000404</name>
</gene>
<dbReference type="SUPFAM" id="SSF50156">
    <property type="entry name" value="PDZ domain-like"/>
    <property type="match status" value="1"/>
</dbReference>
<feature type="active site" evidence="1">
    <location>
        <position position="304"/>
    </location>
</feature>
<dbReference type="InterPro" id="IPR036034">
    <property type="entry name" value="PDZ_sf"/>
</dbReference>
<dbReference type="InterPro" id="IPR020568">
    <property type="entry name" value="Ribosomal_Su5_D2-typ_SF"/>
</dbReference>
<keyword evidence="1" id="KW-0645">Protease</keyword>